<dbReference type="Gene3D" id="3.90.1150.10">
    <property type="entry name" value="Aspartate Aminotransferase, domain 1"/>
    <property type="match status" value="1"/>
</dbReference>
<keyword evidence="5" id="KW-0663">Pyridoxal phosphate</keyword>
<organism evidence="7 8">
    <name type="scientific">Niastella yeongjuensis</name>
    <dbReference type="NCBI Taxonomy" id="354355"/>
    <lineage>
        <taxon>Bacteria</taxon>
        <taxon>Pseudomonadati</taxon>
        <taxon>Bacteroidota</taxon>
        <taxon>Chitinophagia</taxon>
        <taxon>Chitinophagales</taxon>
        <taxon>Chitinophagaceae</taxon>
        <taxon>Niastella</taxon>
    </lineage>
</organism>
<evidence type="ECO:0000256" key="5">
    <source>
        <dbReference type="ARBA" id="ARBA00022898"/>
    </source>
</evidence>
<proteinExistence type="inferred from homology"/>
<dbReference type="InterPro" id="IPR050596">
    <property type="entry name" value="AspAT/PAT-like"/>
</dbReference>
<dbReference type="InterPro" id="IPR015422">
    <property type="entry name" value="PyrdxlP-dep_Trfase_small"/>
</dbReference>
<dbReference type="InterPro" id="IPR015421">
    <property type="entry name" value="PyrdxlP-dep_Trfase_major"/>
</dbReference>
<dbReference type="InterPro" id="IPR015424">
    <property type="entry name" value="PyrdxlP-dep_Trfase"/>
</dbReference>
<dbReference type="GO" id="GO:0006520">
    <property type="term" value="P:amino acid metabolic process"/>
    <property type="evidence" value="ECO:0007669"/>
    <property type="project" value="InterPro"/>
</dbReference>
<dbReference type="AlphaFoldDB" id="A0A1V9FBT9"/>
<keyword evidence="8" id="KW-1185">Reference proteome</keyword>
<dbReference type="CDD" id="cd00609">
    <property type="entry name" value="AAT_like"/>
    <property type="match status" value="1"/>
</dbReference>
<accession>A0A1V9FBT9</accession>
<evidence type="ECO:0000313" key="8">
    <source>
        <dbReference type="Proteomes" id="UP000192610"/>
    </source>
</evidence>
<dbReference type="EMBL" id="LVXG01000002">
    <property type="protein sequence ID" value="OQP55835.1"/>
    <property type="molecule type" value="Genomic_DNA"/>
</dbReference>
<evidence type="ECO:0000256" key="2">
    <source>
        <dbReference type="ARBA" id="ARBA00007441"/>
    </source>
</evidence>
<comment type="similarity">
    <text evidence="2">Belongs to the class-I pyridoxal-phosphate-dependent aminotransferase family.</text>
</comment>
<dbReference type="Gene3D" id="3.40.640.10">
    <property type="entry name" value="Type I PLP-dependent aspartate aminotransferase-like (Major domain)"/>
    <property type="match status" value="1"/>
</dbReference>
<evidence type="ECO:0000313" key="7">
    <source>
        <dbReference type="EMBL" id="OQP55835.1"/>
    </source>
</evidence>
<name>A0A1V9FBT9_9BACT</name>
<evidence type="ECO:0000256" key="3">
    <source>
        <dbReference type="ARBA" id="ARBA00022576"/>
    </source>
</evidence>
<keyword evidence="3 7" id="KW-0032">Aminotransferase</keyword>
<comment type="caution">
    <text evidence="7">The sequence shown here is derived from an EMBL/GenBank/DDBJ whole genome shotgun (WGS) entry which is preliminary data.</text>
</comment>
<evidence type="ECO:0000256" key="4">
    <source>
        <dbReference type="ARBA" id="ARBA00022679"/>
    </source>
</evidence>
<dbReference type="Pfam" id="PF00155">
    <property type="entry name" value="Aminotran_1_2"/>
    <property type="match status" value="1"/>
</dbReference>
<dbReference type="NCBIfam" id="NF005744">
    <property type="entry name" value="PRK07568.1"/>
    <property type="match status" value="1"/>
</dbReference>
<dbReference type="PANTHER" id="PTHR46383">
    <property type="entry name" value="ASPARTATE AMINOTRANSFERASE"/>
    <property type="match status" value="1"/>
</dbReference>
<evidence type="ECO:0000256" key="1">
    <source>
        <dbReference type="ARBA" id="ARBA00001933"/>
    </source>
</evidence>
<dbReference type="RefSeq" id="WP_081197034.1">
    <property type="nucleotide sequence ID" value="NZ_FOCZ01000022.1"/>
</dbReference>
<comment type="cofactor">
    <cofactor evidence="1">
        <name>pyridoxal 5'-phosphate</name>
        <dbReference type="ChEBI" id="CHEBI:597326"/>
    </cofactor>
</comment>
<evidence type="ECO:0000259" key="6">
    <source>
        <dbReference type="Pfam" id="PF00155"/>
    </source>
</evidence>
<dbReference type="Proteomes" id="UP000192610">
    <property type="component" value="Unassembled WGS sequence"/>
</dbReference>
<dbReference type="GO" id="GO:0030170">
    <property type="term" value="F:pyridoxal phosphate binding"/>
    <property type="evidence" value="ECO:0007669"/>
    <property type="project" value="InterPro"/>
</dbReference>
<protein>
    <submittedName>
        <fullName evidence="7">Aspartate aminotransferase</fullName>
    </submittedName>
</protein>
<reference evidence="8" key="1">
    <citation type="submission" date="2016-04" db="EMBL/GenBank/DDBJ databases">
        <authorList>
            <person name="Chen L."/>
            <person name="Zhuang W."/>
            <person name="Wang G."/>
        </authorList>
    </citation>
    <scope>NUCLEOTIDE SEQUENCE [LARGE SCALE GENOMIC DNA]</scope>
    <source>
        <strain evidence="8">17621</strain>
    </source>
</reference>
<dbReference type="OrthoDB" id="9802328at2"/>
<dbReference type="PANTHER" id="PTHR46383:SF2">
    <property type="entry name" value="AMINOTRANSFERASE"/>
    <property type="match status" value="1"/>
</dbReference>
<dbReference type="GO" id="GO:0008483">
    <property type="term" value="F:transaminase activity"/>
    <property type="evidence" value="ECO:0007669"/>
    <property type="project" value="UniProtKB-KW"/>
</dbReference>
<dbReference type="InterPro" id="IPR004839">
    <property type="entry name" value="Aminotransferase_I/II_large"/>
</dbReference>
<dbReference type="STRING" id="354355.SAMN05660816_06597"/>
<gene>
    <name evidence="7" type="ORF">A4H97_19750</name>
</gene>
<keyword evidence="4 7" id="KW-0808">Transferase</keyword>
<sequence>MLTLSSRGQLMPSSPIRKLVPFAEGAKKRGTKVYHLNIGQPDIETPEPILDAVRHSDFKILEYSHSAGNESYRRKLVQYYKKHAIEVTHNQIIVTTGGSEAILFGFMSCLNPGDEVIIPEPFYANYNGFAVAAGINVVPVTSYIDKDFALPPISAFEALVTPKTKAILICNPNNPTGYLYSREEMETLKQIVLKHNLYLFSDEAYREFCYGGENVSAMHLPGIEEHVILMDTISKRYSACGGRIGALVTKNQQVLDTVMKFAQARLSPPSFAQILGEAAVDLPDNYFDATKAEYLKRRDVLVKRLNDMPGVTCPNPRGAFYAIARLPIDDADVFCQWLLESFSYNGQTLMLAPASGFYGTPGLGKNEVRLAYVLNVNDLNSAMDCLQQALKEYPGRK</sequence>
<dbReference type="SUPFAM" id="SSF53383">
    <property type="entry name" value="PLP-dependent transferases"/>
    <property type="match status" value="1"/>
</dbReference>
<feature type="domain" description="Aminotransferase class I/classII large" evidence="6">
    <location>
        <begin position="32"/>
        <end position="344"/>
    </location>
</feature>